<feature type="domain" description="TauD/TfdA-like" evidence="2">
    <location>
        <begin position="3"/>
        <end position="41"/>
    </location>
</feature>
<evidence type="ECO:0000313" key="4">
    <source>
        <dbReference type="Proteomes" id="UP000298663"/>
    </source>
</evidence>
<evidence type="ECO:0000256" key="1">
    <source>
        <dbReference type="ARBA" id="ARBA00023002"/>
    </source>
</evidence>
<dbReference type="SUPFAM" id="SSF51197">
    <property type="entry name" value="Clavaminate synthase-like"/>
    <property type="match status" value="1"/>
</dbReference>
<evidence type="ECO:0000259" key="2">
    <source>
        <dbReference type="Pfam" id="PF02668"/>
    </source>
</evidence>
<organism evidence="3 4">
    <name type="scientific">Steinernema carpocapsae</name>
    <name type="common">Entomopathogenic nematode</name>
    <dbReference type="NCBI Taxonomy" id="34508"/>
    <lineage>
        <taxon>Eukaryota</taxon>
        <taxon>Metazoa</taxon>
        <taxon>Ecdysozoa</taxon>
        <taxon>Nematoda</taxon>
        <taxon>Chromadorea</taxon>
        <taxon>Rhabditida</taxon>
        <taxon>Tylenchina</taxon>
        <taxon>Panagrolaimomorpha</taxon>
        <taxon>Strongyloidoidea</taxon>
        <taxon>Steinernematidae</taxon>
        <taxon>Steinernema</taxon>
    </lineage>
</organism>
<reference evidence="3 4" key="2">
    <citation type="journal article" date="2019" name="G3 (Bethesda)">
        <title>Hybrid Assembly of the Genome of the Entomopathogenic Nematode Steinernema carpocapsae Identifies the X-Chromosome.</title>
        <authorList>
            <person name="Serra L."/>
            <person name="Macchietto M."/>
            <person name="Macias-Munoz A."/>
            <person name="McGill C.J."/>
            <person name="Rodriguez I.M."/>
            <person name="Rodriguez B."/>
            <person name="Murad R."/>
            <person name="Mortazavi A."/>
        </authorList>
    </citation>
    <scope>NUCLEOTIDE SEQUENCE [LARGE SCALE GENOMIC DNA]</scope>
    <source>
        <strain evidence="3 4">ALL</strain>
    </source>
</reference>
<keyword evidence="1" id="KW-0560">Oxidoreductase</keyword>
<proteinExistence type="predicted"/>
<evidence type="ECO:0000313" key="3">
    <source>
        <dbReference type="EMBL" id="TMS35720.1"/>
    </source>
</evidence>
<keyword evidence="4" id="KW-1185">Reference proteome</keyword>
<comment type="caution">
    <text evidence="3">The sequence shown here is derived from an EMBL/GenBank/DDBJ whole genome shotgun (WGS) entry which is preliminary data.</text>
</comment>
<dbReference type="STRING" id="34508.A0A4U8UQZ1"/>
<dbReference type="InterPro" id="IPR042098">
    <property type="entry name" value="TauD-like_sf"/>
</dbReference>
<dbReference type="GO" id="GO:0016491">
    <property type="term" value="F:oxidoreductase activity"/>
    <property type="evidence" value="ECO:0007669"/>
    <property type="project" value="UniProtKB-KW"/>
</dbReference>
<dbReference type="Proteomes" id="UP000298663">
    <property type="component" value="Unassembled WGS sequence"/>
</dbReference>
<dbReference type="Gene3D" id="3.60.130.10">
    <property type="entry name" value="Clavaminate synthase-like"/>
    <property type="match status" value="1"/>
</dbReference>
<reference evidence="3 4" key="1">
    <citation type="journal article" date="2015" name="Genome Biol.">
        <title>Comparative genomics of Steinernema reveals deeply conserved gene regulatory networks.</title>
        <authorList>
            <person name="Dillman A.R."/>
            <person name="Macchietto M."/>
            <person name="Porter C.F."/>
            <person name="Rogers A."/>
            <person name="Williams B."/>
            <person name="Antoshechkin I."/>
            <person name="Lee M.M."/>
            <person name="Goodwin Z."/>
            <person name="Lu X."/>
            <person name="Lewis E.E."/>
            <person name="Goodrich-Blair H."/>
            <person name="Stock S.P."/>
            <person name="Adams B.J."/>
            <person name="Sternberg P.W."/>
            <person name="Mortazavi A."/>
        </authorList>
    </citation>
    <scope>NUCLEOTIDE SEQUENCE [LARGE SCALE GENOMIC DNA]</scope>
    <source>
        <strain evidence="3 4">ALL</strain>
    </source>
</reference>
<dbReference type="Pfam" id="PF02668">
    <property type="entry name" value="TauD"/>
    <property type="match status" value="1"/>
</dbReference>
<protein>
    <recommendedName>
        <fullName evidence="2">TauD/TfdA-like domain-containing protein</fullName>
    </recommendedName>
</protein>
<dbReference type="EMBL" id="AZBU02000001">
    <property type="protein sequence ID" value="TMS35720.1"/>
    <property type="molecule type" value="Genomic_DNA"/>
</dbReference>
<dbReference type="AlphaFoldDB" id="A0A4U8UQZ1"/>
<accession>A0A4U8UQZ1</accession>
<dbReference type="OrthoDB" id="408743at2759"/>
<name>A0A4U8UQZ1_STECR</name>
<sequence length="66" mass="7940">MIHDPLYAVQISLRPGTVIFIDNHRVLHARTSFERKSRKLLVPSELRLPLFYRRTSQDVWMLHVER</sequence>
<dbReference type="InterPro" id="IPR003819">
    <property type="entry name" value="TauD/TfdA-like"/>
</dbReference>
<gene>
    <name evidence="3" type="ORF">L596_003056</name>
</gene>